<dbReference type="GO" id="GO:0003796">
    <property type="term" value="F:lysozyme activity"/>
    <property type="evidence" value="ECO:0007669"/>
    <property type="project" value="InterPro"/>
</dbReference>
<dbReference type="Gene3D" id="2.60.40.10">
    <property type="entry name" value="Immunoglobulins"/>
    <property type="match status" value="1"/>
</dbReference>
<evidence type="ECO:0000313" key="2">
    <source>
        <dbReference type="EMBL" id="CAI3685757.1"/>
    </source>
</evidence>
<dbReference type="PANTHER" id="PTHR34135">
    <property type="entry name" value="LYSOZYME"/>
    <property type="match status" value="1"/>
</dbReference>
<evidence type="ECO:0000313" key="3">
    <source>
        <dbReference type="EMBL" id="PEG29886.1"/>
    </source>
</evidence>
<evidence type="ECO:0000313" key="4">
    <source>
        <dbReference type="Proteomes" id="UP000220840"/>
    </source>
</evidence>
<evidence type="ECO:0000256" key="1">
    <source>
        <dbReference type="ARBA" id="ARBA00010646"/>
    </source>
</evidence>
<proteinExistence type="inferred from homology"/>
<gene>
    <name evidence="2" type="ORF">CNEO2_70059</name>
    <name evidence="3" type="ORF">CQ394_14655</name>
</gene>
<sequence length="314" mass="36225">MQDKNSKSLFGIDINEYTQNVQFNILATKIDFLYLRASGSGSGRFRTDRKFLQYAVESRNYGIPVGAYHFAVPSYDLTTADNQCDDFIDVLQQGFGERDYGDLMPVLDVEVPVDTAEISTTALINWIDRFRKRFEKQTRRRLMLYTGLFFIELYNNFYIQGRGYPLKNMPLWFAMYTNVPTNPAVPPDIGGWTRWRIWQYSENQIVQGVGNPVDANWGPNSIDLLTQPDDVKGLKARLENGNIYVSWNRNEDTDLLGYNIFVNNEWVATVDKDDTSYIINKNKFKIPKPGNISVTIEAFDYDGETSKRRAKVML</sequence>
<reference evidence="3 4" key="1">
    <citation type="submission" date="2017-10" db="EMBL/GenBank/DDBJ databases">
        <title>Effective Description of Clostridium neonatale sp. nov. linked to necrotizing enterocolitis in neonates and a clarification of species assignable to the genus Clostridium (Prazmowski 1880) emend. Lawson and Rainey 2016.</title>
        <authorList>
            <person name="Bernard K."/>
            <person name="Burdz T."/>
            <person name="Wiebe D."/>
            <person name="Balcewich B."/>
            <person name="Alfa M."/>
            <person name="Bernier A.-M."/>
        </authorList>
    </citation>
    <scope>NUCLEOTIDE SEQUENCE [LARGE SCALE GENOMIC DNA]</scope>
    <source>
        <strain evidence="3 4">LCDC99A005</strain>
    </source>
</reference>
<dbReference type="Proteomes" id="UP000220840">
    <property type="component" value="Unassembled WGS sequence"/>
</dbReference>
<keyword evidence="4" id="KW-1185">Reference proteome</keyword>
<comment type="caution">
    <text evidence="3">The sequence shown here is derived from an EMBL/GenBank/DDBJ whole genome shotgun (WGS) entry which is preliminary data.</text>
</comment>
<dbReference type="InterPro" id="IPR013783">
    <property type="entry name" value="Ig-like_fold"/>
</dbReference>
<comment type="similarity">
    <text evidence="1">Belongs to the glycosyl hydrolase 25 family.</text>
</comment>
<dbReference type="AlphaFoldDB" id="A0A2A7MDZ8"/>
<dbReference type="PANTHER" id="PTHR34135:SF2">
    <property type="entry name" value="LYSOZYME"/>
    <property type="match status" value="1"/>
</dbReference>
<name>A0A2A7MDZ8_9CLOT</name>
<dbReference type="InterPro" id="IPR002053">
    <property type="entry name" value="Glyco_hydro_25"/>
</dbReference>
<dbReference type="SUPFAM" id="SSF51445">
    <property type="entry name" value="(Trans)glycosidases"/>
    <property type="match status" value="1"/>
</dbReference>
<dbReference type="Gene3D" id="3.20.20.80">
    <property type="entry name" value="Glycosidases"/>
    <property type="match status" value="1"/>
</dbReference>
<dbReference type="PROSITE" id="PS51904">
    <property type="entry name" value="GLYCOSYL_HYDROL_F25_2"/>
    <property type="match status" value="1"/>
</dbReference>
<reference evidence="2" key="2">
    <citation type="submission" date="2022-10" db="EMBL/GenBank/DDBJ databases">
        <authorList>
            <person name="Aires J."/>
            <person name="Mesa V."/>
        </authorList>
    </citation>
    <scope>NUCLEOTIDE SEQUENCE</scope>
    <source>
        <strain evidence="2">Clostridium neonatale JD116</strain>
    </source>
</reference>
<dbReference type="Pfam" id="PF01183">
    <property type="entry name" value="Glyco_hydro_25"/>
    <property type="match status" value="1"/>
</dbReference>
<dbReference type="Proteomes" id="UP001189143">
    <property type="component" value="Unassembled WGS sequence"/>
</dbReference>
<organism evidence="3 4">
    <name type="scientific">Clostridium neonatale</name>
    <dbReference type="NCBI Taxonomy" id="137838"/>
    <lineage>
        <taxon>Bacteria</taxon>
        <taxon>Bacillati</taxon>
        <taxon>Bacillota</taxon>
        <taxon>Clostridia</taxon>
        <taxon>Eubacteriales</taxon>
        <taxon>Clostridiaceae</taxon>
        <taxon>Clostridium</taxon>
    </lineage>
</organism>
<dbReference type="CDD" id="cd00599">
    <property type="entry name" value="GH25_muramidase"/>
    <property type="match status" value="1"/>
</dbReference>
<dbReference type="GO" id="GO:0016998">
    <property type="term" value="P:cell wall macromolecule catabolic process"/>
    <property type="evidence" value="ECO:0007669"/>
    <property type="project" value="InterPro"/>
</dbReference>
<dbReference type="EMBL" id="PDCJ01000002">
    <property type="protein sequence ID" value="PEG29886.1"/>
    <property type="molecule type" value="Genomic_DNA"/>
</dbReference>
<dbReference type="GO" id="GO:0016052">
    <property type="term" value="P:carbohydrate catabolic process"/>
    <property type="evidence" value="ECO:0007669"/>
    <property type="project" value="TreeGrafter"/>
</dbReference>
<dbReference type="InterPro" id="IPR017853">
    <property type="entry name" value="GH"/>
</dbReference>
<dbReference type="STRING" id="137838.GCA_001458595_01161"/>
<dbReference type="OrthoDB" id="9765879at2"/>
<accession>A0A2A7MDZ8</accession>
<dbReference type="RefSeq" id="WP_058294052.1">
    <property type="nucleotide sequence ID" value="NZ_CAKJVF010000236.1"/>
</dbReference>
<dbReference type="GO" id="GO:0009253">
    <property type="term" value="P:peptidoglycan catabolic process"/>
    <property type="evidence" value="ECO:0007669"/>
    <property type="project" value="InterPro"/>
</dbReference>
<dbReference type="EMBL" id="CAMTCP010000281">
    <property type="protein sequence ID" value="CAI3685757.1"/>
    <property type="molecule type" value="Genomic_DNA"/>
</dbReference>
<protein>
    <submittedName>
        <fullName evidence="2">Lysozyme</fullName>
    </submittedName>
    <submittedName>
        <fullName evidence="3">Muramidase</fullName>
    </submittedName>
</protein>